<sequence length="79" mass="8577">MRTTIKPAGHPAAHGLDRCATTGGQSIDLLMLVIIQEARRRLSEQMQREPLHATSRLDSAAAVGHNVIASTPLHPLEFN</sequence>
<keyword evidence="2" id="KW-1185">Reference proteome</keyword>
<dbReference type="EMBL" id="CADIKC010000001">
    <property type="protein sequence ID" value="CAB3640097.1"/>
    <property type="molecule type" value="Genomic_DNA"/>
</dbReference>
<dbReference type="RefSeq" id="WP_175048628.1">
    <property type="nucleotide sequence ID" value="NZ_CADIKC010000001.1"/>
</dbReference>
<name>A0A6J4ZQZ8_9BURK</name>
<dbReference type="GeneID" id="97038854"/>
<gene>
    <name evidence="1" type="ORF">LMG24238_00189</name>
</gene>
<evidence type="ECO:0000313" key="2">
    <source>
        <dbReference type="Proteomes" id="UP000494255"/>
    </source>
</evidence>
<evidence type="ECO:0000313" key="1">
    <source>
        <dbReference type="EMBL" id="CAB3640097.1"/>
    </source>
</evidence>
<proteinExistence type="predicted"/>
<dbReference type="Proteomes" id="UP000494255">
    <property type="component" value="Unassembled WGS sequence"/>
</dbReference>
<organism evidence="1 2">
    <name type="scientific">Paraburkholderia sediminicola</name>
    <dbReference type="NCBI Taxonomy" id="458836"/>
    <lineage>
        <taxon>Bacteria</taxon>
        <taxon>Pseudomonadati</taxon>
        <taxon>Pseudomonadota</taxon>
        <taxon>Betaproteobacteria</taxon>
        <taxon>Burkholderiales</taxon>
        <taxon>Burkholderiaceae</taxon>
        <taxon>Paraburkholderia</taxon>
    </lineage>
</organism>
<protein>
    <submittedName>
        <fullName evidence="1">Uncharacterized protein</fullName>
    </submittedName>
</protein>
<accession>A0A6J4ZQZ8</accession>
<reference evidence="1 2" key="1">
    <citation type="submission" date="2020-04" db="EMBL/GenBank/DDBJ databases">
        <authorList>
            <person name="De Canck E."/>
        </authorList>
    </citation>
    <scope>NUCLEOTIDE SEQUENCE [LARGE SCALE GENOMIC DNA]</scope>
    <source>
        <strain evidence="1 2">LMG 24238</strain>
    </source>
</reference>
<dbReference type="AlphaFoldDB" id="A0A6J4ZQZ8"/>